<evidence type="ECO:0000256" key="1">
    <source>
        <dbReference type="ARBA" id="ARBA00008799"/>
    </source>
</evidence>
<protein>
    <submittedName>
        <fullName evidence="2">Trehalose-6-phosphate synthase</fullName>
    </submittedName>
</protein>
<keyword evidence="3" id="KW-1185">Reference proteome</keyword>
<dbReference type="PANTHER" id="PTHR10788:SF106">
    <property type="entry name" value="BCDNA.GH08860"/>
    <property type="match status" value="1"/>
</dbReference>
<proteinExistence type="inferred from homology"/>
<organism evidence="2 3">
    <name type="scientific">Pararhizobium mangrovi</name>
    <dbReference type="NCBI Taxonomy" id="2590452"/>
    <lineage>
        <taxon>Bacteria</taxon>
        <taxon>Pseudomonadati</taxon>
        <taxon>Pseudomonadota</taxon>
        <taxon>Alphaproteobacteria</taxon>
        <taxon>Hyphomicrobiales</taxon>
        <taxon>Rhizobiaceae</taxon>
        <taxon>Rhizobium/Agrobacterium group</taxon>
        <taxon>Pararhizobium</taxon>
    </lineage>
</organism>
<dbReference type="RefSeq" id="WP_141165863.1">
    <property type="nucleotide sequence ID" value="NZ_VHLH01000005.1"/>
</dbReference>
<dbReference type="SUPFAM" id="SSF53756">
    <property type="entry name" value="UDP-Glycosyltransferase/glycogen phosphorylase"/>
    <property type="match status" value="1"/>
</dbReference>
<sequence>MDTNKEKGRLVVLSNRVGPLSDSGKAGGLAVGLGDALRRRGGIWFGWSGKTSEQGTFSAFDRETEGDVELVRVDMTEQENTDFYGGYANTTLWPLMHYRLDLAGFERRFEAAYRHINQRMAARLSTLLEEDDVVWVHDYHYLLVGHELRETGFKGPIGFFLHIPFPPPEIFAALPNANSIVRGMVDYDVIGFQTERDCRNFCRYITDELGGEQVDEARVRLGDRTIIAKAYPIGIDAEGFEKLARSADALALRKKLYTMLEGRHQVVGVDRLDYSKGIPERLRAFDELLQTYPENRGKVTLLQIAPLSRAELESYRDLRRELEELAGHINGAFGTLEWTPIRIMTRGFTRRALAGICRASRVGLVTPLRDGMNLVAKEYVAAQDPENPGVLVLSRFAGAARELQAGALMVNPHDPGDVAGALQTAVTMPLAERQRRFETMREPVFRTTAQSWCADFLAELYAFRAGDRSGAA</sequence>
<dbReference type="InterPro" id="IPR001830">
    <property type="entry name" value="Glyco_trans_20"/>
</dbReference>
<dbReference type="Pfam" id="PF00982">
    <property type="entry name" value="Glyco_transf_20"/>
    <property type="match status" value="1"/>
</dbReference>
<dbReference type="GO" id="GO:0005992">
    <property type="term" value="P:trehalose biosynthetic process"/>
    <property type="evidence" value="ECO:0007669"/>
    <property type="project" value="InterPro"/>
</dbReference>
<dbReference type="CDD" id="cd03788">
    <property type="entry name" value="GT20_TPS"/>
    <property type="match status" value="1"/>
</dbReference>
<gene>
    <name evidence="2" type="ORF">FJU11_04680</name>
</gene>
<comment type="similarity">
    <text evidence="1">Belongs to the glycosyltransferase 20 family.</text>
</comment>
<dbReference type="EMBL" id="VHLH01000005">
    <property type="protein sequence ID" value="TPW30725.1"/>
    <property type="molecule type" value="Genomic_DNA"/>
</dbReference>
<evidence type="ECO:0000313" key="2">
    <source>
        <dbReference type="EMBL" id="TPW30725.1"/>
    </source>
</evidence>
<dbReference type="Gene3D" id="3.40.50.2000">
    <property type="entry name" value="Glycogen Phosphorylase B"/>
    <property type="match status" value="2"/>
</dbReference>
<dbReference type="OrthoDB" id="9815690at2"/>
<evidence type="ECO:0000313" key="3">
    <source>
        <dbReference type="Proteomes" id="UP000320314"/>
    </source>
</evidence>
<dbReference type="PANTHER" id="PTHR10788">
    <property type="entry name" value="TREHALOSE-6-PHOSPHATE SYNTHASE"/>
    <property type="match status" value="1"/>
</dbReference>
<accession>A0A506UD53</accession>
<reference evidence="2 3" key="1">
    <citation type="submission" date="2019-06" db="EMBL/GenBank/DDBJ databases">
        <authorList>
            <person name="Li M."/>
        </authorList>
    </citation>
    <scope>NUCLEOTIDE SEQUENCE [LARGE SCALE GENOMIC DNA]</scope>
    <source>
        <strain evidence="2 3">BGMRC6574</strain>
    </source>
</reference>
<dbReference type="AlphaFoldDB" id="A0A506UD53"/>
<name>A0A506UD53_9HYPH</name>
<dbReference type="GO" id="GO:0003825">
    <property type="term" value="F:alpha,alpha-trehalose-phosphate synthase (UDP-forming) activity"/>
    <property type="evidence" value="ECO:0007669"/>
    <property type="project" value="TreeGrafter"/>
</dbReference>
<comment type="caution">
    <text evidence="2">The sequence shown here is derived from an EMBL/GenBank/DDBJ whole genome shotgun (WGS) entry which is preliminary data.</text>
</comment>
<dbReference type="Proteomes" id="UP000320314">
    <property type="component" value="Unassembled WGS sequence"/>
</dbReference>